<dbReference type="STRING" id="764103.G7DVQ1"/>
<evidence type="ECO:0000259" key="1">
    <source>
        <dbReference type="Pfam" id="PF12937"/>
    </source>
</evidence>
<protein>
    <recommendedName>
        <fullName evidence="1">F-box domain-containing protein</fullName>
    </recommendedName>
</protein>
<proteinExistence type="predicted"/>
<dbReference type="Proteomes" id="UP000009131">
    <property type="component" value="Unassembled WGS sequence"/>
</dbReference>
<dbReference type="InterPro" id="IPR011990">
    <property type="entry name" value="TPR-like_helical_dom_sf"/>
</dbReference>
<comment type="caution">
    <text evidence="2">The sequence shown here is derived from an EMBL/GenBank/DDBJ whole genome shotgun (WGS) entry which is preliminary data.</text>
</comment>
<dbReference type="InterPro" id="IPR032675">
    <property type="entry name" value="LRR_dom_sf"/>
</dbReference>
<dbReference type="SUPFAM" id="SSF48452">
    <property type="entry name" value="TPR-like"/>
    <property type="match status" value="1"/>
</dbReference>
<dbReference type="Gene3D" id="3.80.10.10">
    <property type="entry name" value="Ribonuclease Inhibitor"/>
    <property type="match status" value="1"/>
</dbReference>
<dbReference type="Gene3D" id="1.20.1280.50">
    <property type="match status" value="1"/>
</dbReference>
<dbReference type="HOGENOM" id="CLU_482391_0_0_1"/>
<dbReference type="RefSeq" id="XP_014568220.1">
    <property type="nucleotide sequence ID" value="XM_014712734.1"/>
</dbReference>
<accession>G7DVQ1</accession>
<dbReference type="FunCoup" id="G7DVQ1">
    <property type="interactions" value="5"/>
</dbReference>
<dbReference type="PANTHER" id="PTHR16134">
    <property type="entry name" value="F-BOX/TPR REPEAT PROTEIN POF3"/>
    <property type="match status" value="1"/>
</dbReference>
<dbReference type="InterPro" id="IPR036047">
    <property type="entry name" value="F-box-like_dom_sf"/>
</dbReference>
<dbReference type="AlphaFoldDB" id="G7DVQ1"/>
<dbReference type="PANTHER" id="PTHR16134:SF119">
    <property type="entry name" value="AT02038P-RELATED"/>
    <property type="match status" value="1"/>
</dbReference>
<dbReference type="Pfam" id="PF12937">
    <property type="entry name" value="F-box-like"/>
    <property type="match status" value="1"/>
</dbReference>
<name>G7DVQ1_MIXOS</name>
<dbReference type="Gene3D" id="1.25.40.10">
    <property type="entry name" value="Tetratricopeptide repeat domain"/>
    <property type="match status" value="1"/>
</dbReference>
<keyword evidence="3" id="KW-1185">Reference proteome</keyword>
<dbReference type="OrthoDB" id="2423701at2759"/>
<dbReference type="InterPro" id="IPR001810">
    <property type="entry name" value="F-box_dom"/>
</dbReference>
<sequence length="565" mass="62835">MQQAKALIASQKYSEAIALLDVALSKSPDLRLLDLRAIAKDASDQWRTALTDAQQMVRLAPDKPMGYYRAAKILAKRGKYDKARAFMQEAIIRSTPTAQTVLQNELAQIVPSQLASNLFDSLPVEVIALIFKYNIASASGVANQNLQLSRLQRVCRRFHDIIEYDATFWQRFEVVSSHRRNLQKMKRWQDRLGKSHLTDLVASIDSFESYEKFALSKGMSLSAFAGHALTSLSCKDITEDVNALIHNVASNLVHVSLGISRCGVPLEVLLQFFPRSRTIRLGPRGASWQDFDIGPYEVLHPYDKNRAHPIEEITMLECTISSEAGKLVRGHPVRRDWYSNVRSLLLQDCCPGIDQPFASWFEPNTSSERKYDLPRLQYLVISDKRRIADGPLLSLAHCQSLQKATIVNYGIASLPSSLQALKYSFQAGQAAPSLVETLSSCQELRHLTVDGHGLEGHALSALLRHRPLDLRSINVGPRSCLSNLDVEALLCCNNLQALELRGLADITGGPLVRLVNALRNPETGKAAINLSVDDCPNIAVDALDWLRANIDGKFSAKMTQVSRSR</sequence>
<organism evidence="2 3">
    <name type="scientific">Mixia osmundae (strain CBS 9802 / IAM 14324 / JCM 22182 / KY 12970)</name>
    <dbReference type="NCBI Taxonomy" id="764103"/>
    <lineage>
        <taxon>Eukaryota</taxon>
        <taxon>Fungi</taxon>
        <taxon>Dikarya</taxon>
        <taxon>Basidiomycota</taxon>
        <taxon>Pucciniomycotina</taxon>
        <taxon>Mixiomycetes</taxon>
        <taxon>Mixiales</taxon>
        <taxon>Mixiaceae</taxon>
        <taxon>Mixia</taxon>
    </lineage>
</organism>
<gene>
    <name evidence="2" type="primary">Mo01314</name>
    <name evidence="2" type="ORF">E5Q_01314</name>
</gene>
<dbReference type="InParanoid" id="G7DVQ1"/>
<feature type="domain" description="F-box" evidence="1">
    <location>
        <begin position="119"/>
        <end position="172"/>
    </location>
</feature>
<dbReference type="SUPFAM" id="SSF52047">
    <property type="entry name" value="RNI-like"/>
    <property type="match status" value="1"/>
</dbReference>
<evidence type="ECO:0000313" key="2">
    <source>
        <dbReference type="EMBL" id="GAA94661.1"/>
    </source>
</evidence>
<dbReference type="eggNOG" id="ENOG502RA75">
    <property type="taxonomic scope" value="Eukaryota"/>
</dbReference>
<evidence type="ECO:0000313" key="3">
    <source>
        <dbReference type="Proteomes" id="UP000009131"/>
    </source>
</evidence>
<dbReference type="EMBL" id="BABT02000046">
    <property type="protein sequence ID" value="GAA94661.1"/>
    <property type="molecule type" value="Genomic_DNA"/>
</dbReference>
<dbReference type="SUPFAM" id="SSF81383">
    <property type="entry name" value="F-box domain"/>
    <property type="match status" value="1"/>
</dbReference>
<reference evidence="2 3" key="1">
    <citation type="journal article" date="2011" name="J. Gen. Appl. Microbiol.">
        <title>Draft genome sequencing of the enigmatic basidiomycete Mixia osmundae.</title>
        <authorList>
            <person name="Nishida H."/>
            <person name="Nagatsuka Y."/>
            <person name="Sugiyama J."/>
        </authorList>
    </citation>
    <scope>NUCLEOTIDE SEQUENCE [LARGE SCALE GENOMIC DNA]</scope>
    <source>
        <strain evidence="3">CBS 9802 / IAM 14324 / JCM 22182 / KY 12970</strain>
    </source>
</reference>
<reference evidence="2 3" key="2">
    <citation type="journal article" date="2012" name="Open Biol.">
        <title>Characteristics of nucleosomes and linker DNA regions on the genome of the basidiomycete Mixia osmundae revealed by mono- and dinucleosome mapping.</title>
        <authorList>
            <person name="Nishida H."/>
            <person name="Kondo S."/>
            <person name="Matsumoto T."/>
            <person name="Suzuki Y."/>
            <person name="Yoshikawa H."/>
            <person name="Taylor T.D."/>
            <person name="Sugiyama J."/>
        </authorList>
    </citation>
    <scope>NUCLEOTIDE SEQUENCE [LARGE SCALE GENOMIC DNA]</scope>
    <source>
        <strain evidence="3">CBS 9802 / IAM 14324 / JCM 22182 / KY 12970</strain>
    </source>
</reference>